<dbReference type="EMBL" id="CP063845">
    <property type="protein sequence ID" value="UFP94343.1"/>
    <property type="molecule type" value="Genomic_DNA"/>
</dbReference>
<dbReference type="Gene3D" id="2.10.260.10">
    <property type="match status" value="1"/>
</dbReference>
<protein>
    <submittedName>
        <fullName evidence="2">AbrB/MazE/SpoVT family DNA-binding domain-containing protein</fullName>
    </submittedName>
</protein>
<keyword evidence="3" id="KW-1185">Reference proteome</keyword>
<name>A0ABY3PL29_9CYAN</name>
<evidence type="ECO:0000259" key="1">
    <source>
        <dbReference type="SMART" id="SM00966"/>
    </source>
</evidence>
<accession>A0ABY3PL29</accession>
<dbReference type="SMART" id="SM00966">
    <property type="entry name" value="SpoVT_AbrB"/>
    <property type="match status" value="1"/>
</dbReference>
<keyword evidence="2" id="KW-0238">DNA-binding</keyword>
<dbReference type="Proteomes" id="UP001054846">
    <property type="component" value="Chromosome"/>
</dbReference>
<dbReference type="InterPro" id="IPR037914">
    <property type="entry name" value="SpoVT-AbrB_sf"/>
</dbReference>
<gene>
    <name evidence="2" type="ORF">ISF26_21780</name>
</gene>
<sequence>MELIKLGKRGQLSIPQSILKKLGIDREMPMSVEITSDGAILLRQVGVYPLEIYTDERLREFEDADRPSAEEAQKLKALGQ</sequence>
<evidence type="ECO:0000313" key="3">
    <source>
        <dbReference type="Proteomes" id="UP001054846"/>
    </source>
</evidence>
<evidence type="ECO:0000313" key="2">
    <source>
        <dbReference type="EMBL" id="UFP94343.1"/>
    </source>
</evidence>
<dbReference type="SUPFAM" id="SSF89447">
    <property type="entry name" value="AbrB/MazE/MraZ-like"/>
    <property type="match status" value="1"/>
</dbReference>
<reference evidence="2 3" key="1">
    <citation type="journal article" date="2021" name="Genome Biol. Evol.">
        <title>Complete Genome Sequencing of a Novel Gloeobacter Species from a Waterfall Cave in Mexico.</title>
        <authorList>
            <person name="Saw J.H."/>
            <person name="Cardona T."/>
            <person name="Montejano G."/>
        </authorList>
    </citation>
    <scope>NUCLEOTIDE SEQUENCE [LARGE SCALE GENOMIC DNA]</scope>
    <source>
        <strain evidence="2">MG652769</strain>
    </source>
</reference>
<dbReference type="GO" id="GO:0003677">
    <property type="term" value="F:DNA binding"/>
    <property type="evidence" value="ECO:0007669"/>
    <property type="project" value="UniProtKB-KW"/>
</dbReference>
<dbReference type="InterPro" id="IPR007159">
    <property type="entry name" value="SpoVT-AbrB_dom"/>
</dbReference>
<feature type="domain" description="SpoVT-AbrB" evidence="1">
    <location>
        <begin position="4"/>
        <end position="50"/>
    </location>
</feature>
<proteinExistence type="predicted"/>
<organism evidence="2 3">
    <name type="scientific">Gloeobacter morelensis MG652769</name>
    <dbReference type="NCBI Taxonomy" id="2781736"/>
    <lineage>
        <taxon>Bacteria</taxon>
        <taxon>Bacillati</taxon>
        <taxon>Cyanobacteriota</taxon>
        <taxon>Cyanophyceae</taxon>
        <taxon>Gloeobacterales</taxon>
        <taxon>Gloeobacteraceae</taxon>
        <taxon>Gloeobacter</taxon>
        <taxon>Gloeobacter morelensis</taxon>
    </lineage>
</organism>